<evidence type="ECO:0000313" key="3">
    <source>
        <dbReference type="Proteomes" id="UP000694865"/>
    </source>
</evidence>
<dbReference type="RefSeq" id="XP_006822791.1">
    <property type="nucleotide sequence ID" value="XM_006822728.1"/>
</dbReference>
<protein>
    <submittedName>
        <fullName evidence="4">Uncharacterized protein LOC102810362</fullName>
    </submittedName>
</protein>
<organism evidence="3 4">
    <name type="scientific">Saccoglossus kowalevskii</name>
    <name type="common">Acorn worm</name>
    <dbReference type="NCBI Taxonomy" id="10224"/>
    <lineage>
        <taxon>Eukaryota</taxon>
        <taxon>Metazoa</taxon>
        <taxon>Hemichordata</taxon>
        <taxon>Enteropneusta</taxon>
        <taxon>Harrimaniidae</taxon>
        <taxon>Saccoglossus</taxon>
    </lineage>
</organism>
<evidence type="ECO:0000256" key="1">
    <source>
        <dbReference type="SAM" id="SignalP"/>
    </source>
</evidence>
<feature type="signal peptide" evidence="1">
    <location>
        <begin position="1"/>
        <end position="19"/>
    </location>
</feature>
<dbReference type="Gene3D" id="3.50.4.10">
    <property type="entry name" value="Hepatocyte Growth Factor"/>
    <property type="match status" value="2"/>
</dbReference>
<accession>A0ABM0MS00</accession>
<feature type="domain" description="Apple" evidence="2">
    <location>
        <begin position="108"/>
        <end position="151"/>
    </location>
</feature>
<name>A0ABM0MS00_SACKO</name>
<sequence>MAALYICLVLLTVVIISEADETSYGPRFCPKLDKTIRLGNTLIGSSIEERACDCYQRCVDMTGCKVWVYYKKEGKQCELFLDATPPLWNTKTVTGLIDRPCELSDTKDRPEGDMGHGRFVDEPCDCHDFCVDFDGCKAWAWNKRTRWCRLKNVVNDAVYKKTHVSGVV</sequence>
<dbReference type="InterPro" id="IPR003609">
    <property type="entry name" value="Pan_app"/>
</dbReference>
<feature type="domain" description="Apple" evidence="2">
    <location>
        <begin position="49"/>
        <end position="79"/>
    </location>
</feature>
<reference evidence="4" key="1">
    <citation type="submission" date="2025-08" db="UniProtKB">
        <authorList>
            <consortium name="RefSeq"/>
        </authorList>
    </citation>
    <scope>IDENTIFICATION</scope>
    <source>
        <tissue evidence="4">Testes</tissue>
    </source>
</reference>
<dbReference type="GeneID" id="102810362"/>
<keyword evidence="3" id="KW-1185">Reference proteome</keyword>
<dbReference type="Pfam" id="PF14295">
    <property type="entry name" value="PAN_4"/>
    <property type="match status" value="2"/>
</dbReference>
<evidence type="ECO:0000313" key="4">
    <source>
        <dbReference type="RefSeq" id="XP_006822791.1"/>
    </source>
</evidence>
<proteinExistence type="predicted"/>
<dbReference type="Proteomes" id="UP000694865">
    <property type="component" value="Unplaced"/>
</dbReference>
<keyword evidence="1" id="KW-0732">Signal</keyword>
<feature type="chain" id="PRO_5045905882" evidence="1">
    <location>
        <begin position="20"/>
        <end position="168"/>
    </location>
</feature>
<evidence type="ECO:0000259" key="2">
    <source>
        <dbReference type="Pfam" id="PF14295"/>
    </source>
</evidence>
<gene>
    <name evidence="4" type="primary">LOC102810362</name>
</gene>